<feature type="region of interest" description="Disordered" evidence="1">
    <location>
        <begin position="1"/>
        <end position="40"/>
    </location>
</feature>
<feature type="compositionally biased region" description="Low complexity" evidence="1">
    <location>
        <begin position="156"/>
        <end position="166"/>
    </location>
</feature>
<feature type="compositionally biased region" description="Basic and acidic residues" evidence="1">
    <location>
        <begin position="167"/>
        <end position="178"/>
    </location>
</feature>
<feature type="compositionally biased region" description="Low complexity" evidence="1">
    <location>
        <begin position="9"/>
        <end position="29"/>
    </location>
</feature>
<accession>A0A1H2X8H9</accession>
<feature type="compositionally biased region" description="Basic residues" evidence="1">
    <location>
        <begin position="133"/>
        <end position="153"/>
    </location>
</feature>
<feature type="region of interest" description="Disordered" evidence="1">
    <location>
        <begin position="92"/>
        <end position="195"/>
    </location>
</feature>
<keyword evidence="3" id="KW-1185">Reference proteome</keyword>
<protein>
    <submittedName>
        <fullName evidence="2">Uncharacterized protein</fullName>
    </submittedName>
</protein>
<evidence type="ECO:0000313" key="2">
    <source>
        <dbReference type="EMBL" id="SDW89222.1"/>
    </source>
</evidence>
<dbReference type="AlphaFoldDB" id="A0A1H2X8H9"/>
<evidence type="ECO:0000313" key="3">
    <source>
        <dbReference type="Proteomes" id="UP000198816"/>
    </source>
</evidence>
<dbReference type="Proteomes" id="UP000198816">
    <property type="component" value="Unassembled WGS sequence"/>
</dbReference>
<sequence length="195" mass="21391">MQSTSCAGLTASRSTASRLSRGSASGALSDSPRSDTTAIHKPAFMILNRVSAETSPRPAPAATQTTLAGRALADREELTQPLRLIEAQCRDGVLQRHDRRVSRNRIESARRRARAAPADHPRGHARAPGTARRPARRRRRGAGSRARVRHRRLDRPPAAASVPARSDGTDRSRRDGRDNWGNGPYDSPRRTQDSR</sequence>
<proteinExistence type="predicted"/>
<dbReference type="EMBL" id="FNNZ01000010">
    <property type="protein sequence ID" value="SDW89222.1"/>
    <property type="molecule type" value="Genomic_DNA"/>
</dbReference>
<name>A0A1H2X8H9_THIRO</name>
<organism evidence="2 3">
    <name type="scientific">Thiocapsa roseopersicina</name>
    <dbReference type="NCBI Taxonomy" id="1058"/>
    <lineage>
        <taxon>Bacteria</taxon>
        <taxon>Pseudomonadati</taxon>
        <taxon>Pseudomonadota</taxon>
        <taxon>Gammaproteobacteria</taxon>
        <taxon>Chromatiales</taxon>
        <taxon>Chromatiaceae</taxon>
        <taxon>Thiocapsa</taxon>
    </lineage>
</organism>
<evidence type="ECO:0000256" key="1">
    <source>
        <dbReference type="SAM" id="MobiDB-lite"/>
    </source>
</evidence>
<reference evidence="3" key="1">
    <citation type="submission" date="2016-10" db="EMBL/GenBank/DDBJ databases">
        <authorList>
            <person name="Varghese N."/>
            <person name="Submissions S."/>
        </authorList>
    </citation>
    <scope>NUCLEOTIDE SEQUENCE [LARGE SCALE GENOMIC DNA]</scope>
    <source>
        <strain evidence="3">DSM 217</strain>
    </source>
</reference>
<gene>
    <name evidence="2" type="ORF">SAMN05421783_11080</name>
</gene>